<sequence>MTENENSTVRAAGDLDEKVRTFLGKITEDLGRGVPVFSSDSSESSETSETSEASETTESSEGHESGGSEDGEGSILLKSLLAVDPSADQWGAILDRAAPLIDELERR</sequence>
<proteinExistence type="predicted"/>
<evidence type="ECO:0000256" key="1">
    <source>
        <dbReference type="SAM" id="MobiDB-lite"/>
    </source>
</evidence>
<keyword evidence="3" id="KW-1185">Reference proteome</keyword>
<dbReference type="Proteomes" id="UP001165405">
    <property type="component" value="Unassembled WGS sequence"/>
</dbReference>
<dbReference type="RefSeq" id="WP_236088823.1">
    <property type="nucleotide sequence ID" value="NZ_JAKGSG010000025.1"/>
</dbReference>
<gene>
    <name evidence="2" type="ORF">L1785_08680</name>
</gene>
<organism evidence="2 3">
    <name type="scientific">Antribacter soli</name>
    <dbReference type="NCBI Taxonomy" id="2910976"/>
    <lineage>
        <taxon>Bacteria</taxon>
        <taxon>Bacillati</taxon>
        <taxon>Actinomycetota</taxon>
        <taxon>Actinomycetes</taxon>
        <taxon>Micrococcales</taxon>
        <taxon>Promicromonosporaceae</taxon>
        <taxon>Antribacter</taxon>
    </lineage>
</organism>
<accession>A0AA41QEC2</accession>
<evidence type="ECO:0000313" key="2">
    <source>
        <dbReference type="EMBL" id="MCF4121056.1"/>
    </source>
</evidence>
<reference evidence="2" key="1">
    <citation type="submission" date="2022-01" db="EMBL/GenBank/DDBJ databases">
        <title>Antribacter sp. nov., isolated from Guizhou of China.</title>
        <authorList>
            <person name="Chengliang C."/>
            <person name="Ya Z."/>
        </authorList>
    </citation>
    <scope>NUCLEOTIDE SEQUENCE</scope>
    <source>
        <strain evidence="2">KLBMP 9083</strain>
    </source>
</reference>
<comment type="caution">
    <text evidence="2">The sequence shown here is derived from an EMBL/GenBank/DDBJ whole genome shotgun (WGS) entry which is preliminary data.</text>
</comment>
<feature type="region of interest" description="Disordered" evidence="1">
    <location>
        <begin position="32"/>
        <end position="73"/>
    </location>
</feature>
<dbReference type="EMBL" id="JAKGSG010000025">
    <property type="protein sequence ID" value="MCF4121056.1"/>
    <property type="molecule type" value="Genomic_DNA"/>
</dbReference>
<name>A0AA41QEC2_9MICO</name>
<protein>
    <submittedName>
        <fullName evidence="2">Uncharacterized protein</fullName>
    </submittedName>
</protein>
<evidence type="ECO:0000313" key="3">
    <source>
        <dbReference type="Proteomes" id="UP001165405"/>
    </source>
</evidence>
<dbReference type="AlphaFoldDB" id="A0AA41QEC2"/>
<feature type="compositionally biased region" description="Low complexity" evidence="1">
    <location>
        <begin position="38"/>
        <end position="59"/>
    </location>
</feature>